<evidence type="ECO:0000313" key="3">
    <source>
        <dbReference type="EMBL" id="NYE48913.1"/>
    </source>
</evidence>
<feature type="compositionally biased region" description="Polar residues" evidence="1">
    <location>
        <begin position="178"/>
        <end position="187"/>
    </location>
</feature>
<reference evidence="3 4" key="1">
    <citation type="submission" date="2020-07" db="EMBL/GenBank/DDBJ databases">
        <title>Sequencing the genomes of 1000 actinobacteria strains.</title>
        <authorList>
            <person name="Klenk H.-P."/>
        </authorList>
    </citation>
    <scope>NUCLEOTIDE SEQUENCE [LARGE SCALE GENOMIC DNA]</scope>
    <source>
        <strain evidence="3 4">CXB654</strain>
    </source>
</reference>
<evidence type="ECO:0000313" key="4">
    <source>
        <dbReference type="Proteomes" id="UP000589036"/>
    </source>
</evidence>
<keyword evidence="2" id="KW-0812">Transmembrane</keyword>
<keyword evidence="2" id="KW-1133">Transmembrane helix</keyword>
<feature type="transmembrane region" description="Helical" evidence="2">
    <location>
        <begin position="217"/>
        <end position="237"/>
    </location>
</feature>
<proteinExistence type="predicted"/>
<sequence>MNPQTGPGDTADDVLLHGEAKASYFWDDGSGINGDTGAPASGEPMQKGLFASPSWPLGTEGYIEYDGKKAEFFIGDRGPGAPSEDCDVMLDLDGKTFAELTGGSWDGSGYRVEGFGAGHIEVSYHITEWGDGAGEPGAPHPFSDPSNPCDAEVPADSADSADSEGAEGSGEPGSDGAQQTGEGSPSPEQAVPESGEDSAGSEQVHPALDLMANESPALSGAVLVALIAALTVVVLAVRRRFAPALTAGRHRKPSFLSRVGSRRY</sequence>
<protein>
    <submittedName>
        <fullName evidence="3">Uncharacterized protein</fullName>
    </submittedName>
</protein>
<name>A0A852U1R5_9ACTN</name>
<dbReference type="AlphaFoldDB" id="A0A852U1R5"/>
<keyword evidence="4" id="KW-1185">Reference proteome</keyword>
<dbReference type="Proteomes" id="UP000589036">
    <property type="component" value="Unassembled WGS sequence"/>
</dbReference>
<evidence type="ECO:0000256" key="1">
    <source>
        <dbReference type="SAM" id="MobiDB-lite"/>
    </source>
</evidence>
<dbReference type="RefSeq" id="WP_246334425.1">
    <property type="nucleotide sequence ID" value="NZ_BAAAYY010000031.1"/>
</dbReference>
<dbReference type="EMBL" id="JACCCC010000001">
    <property type="protein sequence ID" value="NYE48913.1"/>
    <property type="molecule type" value="Genomic_DNA"/>
</dbReference>
<keyword evidence="2" id="KW-0472">Membrane</keyword>
<comment type="caution">
    <text evidence="3">The sequence shown here is derived from an EMBL/GenBank/DDBJ whole genome shotgun (WGS) entry which is preliminary data.</text>
</comment>
<evidence type="ECO:0000256" key="2">
    <source>
        <dbReference type="SAM" id="Phobius"/>
    </source>
</evidence>
<organism evidence="3 4">
    <name type="scientific">Spinactinospora alkalitolerans</name>
    <dbReference type="NCBI Taxonomy" id="687207"/>
    <lineage>
        <taxon>Bacteria</taxon>
        <taxon>Bacillati</taxon>
        <taxon>Actinomycetota</taxon>
        <taxon>Actinomycetes</taxon>
        <taxon>Streptosporangiales</taxon>
        <taxon>Nocardiopsidaceae</taxon>
        <taxon>Spinactinospora</taxon>
    </lineage>
</organism>
<accession>A0A852U1R5</accession>
<gene>
    <name evidence="3" type="ORF">HDA32_004033</name>
</gene>
<feature type="region of interest" description="Disordered" evidence="1">
    <location>
        <begin position="130"/>
        <end position="203"/>
    </location>
</feature>